<protein>
    <recommendedName>
        <fullName evidence="4">DUF4857 domain-containing protein</fullName>
    </recommendedName>
</protein>
<proteinExistence type="predicted"/>
<organism evidence="2 3">
    <name type="scientific">Alkalidesulfovibrio alkalitolerans DSM 16529</name>
    <dbReference type="NCBI Taxonomy" id="1121439"/>
    <lineage>
        <taxon>Bacteria</taxon>
        <taxon>Pseudomonadati</taxon>
        <taxon>Thermodesulfobacteriota</taxon>
        <taxon>Desulfovibrionia</taxon>
        <taxon>Desulfovibrionales</taxon>
        <taxon>Desulfovibrionaceae</taxon>
        <taxon>Alkalidesulfovibrio</taxon>
    </lineage>
</organism>
<evidence type="ECO:0000256" key="1">
    <source>
        <dbReference type="SAM" id="Phobius"/>
    </source>
</evidence>
<keyword evidence="1" id="KW-1133">Transmembrane helix</keyword>
<dbReference type="OrthoDB" id="5365245at2"/>
<dbReference type="PATRIC" id="fig|1121439.3.peg.2100"/>
<dbReference type="Proteomes" id="UP000014975">
    <property type="component" value="Unassembled WGS sequence"/>
</dbReference>
<feature type="transmembrane region" description="Helical" evidence="1">
    <location>
        <begin position="392"/>
        <end position="411"/>
    </location>
</feature>
<comment type="caution">
    <text evidence="2">The sequence shown here is derived from an EMBL/GenBank/DDBJ whole genome shotgun (WGS) entry which is preliminary data.</text>
</comment>
<feature type="transmembrane region" description="Helical" evidence="1">
    <location>
        <begin position="358"/>
        <end position="380"/>
    </location>
</feature>
<evidence type="ECO:0008006" key="4">
    <source>
        <dbReference type="Google" id="ProtNLM"/>
    </source>
</evidence>
<dbReference type="RefSeq" id="WP_020887436.1">
    <property type="nucleotide sequence ID" value="NZ_ATHI01000027.1"/>
</dbReference>
<dbReference type="EMBL" id="ATHI01000027">
    <property type="protein sequence ID" value="EPR32387.1"/>
    <property type="molecule type" value="Genomic_DNA"/>
</dbReference>
<dbReference type="AlphaFoldDB" id="S7T5S6"/>
<sequence length="413" mass="46731">MTLHSVSRTGSLILAVLALAVFLPAGFDKIFVHDVDDPLIFYSPVLKQFIYQESLGEHRFSYRDESGNGYSRQEFEANLPFHYHRNLELQNALPIEIEGRLFDAQAIQQNRQGLEIKARHLRGHSTRMELYPLFDNDPHVAMMPFPEDVFRATGPAMEFINADHNRIDRDLTEAFTAVLDDLGFAFPATVVGGRPTNLKPFDDGYFIRDSTGHVFHIRRVQGRPEIIRTGIPPSLDILDLVISENRRREFHGLAITRQGGVFLISTDGYRLIQLPLAGYDPTTMDLKLLIDPLYRTASVSDGKYVRAVAMDEEYQPLRSHVLPKIDPTPPFVRIARDFIFPYQVRLDSQVRDQADVRLLFGGPVSLAGILVAVAAFVFLAKITRRFSLTRRDATLVLLTGFYGLITLAFIGND</sequence>
<reference evidence="2 3" key="1">
    <citation type="journal article" date="2013" name="Genome Announc.">
        <title>Draft genome sequences for three mercury-methylating, sulfate-reducing bacteria.</title>
        <authorList>
            <person name="Brown S.D."/>
            <person name="Hurt R.A.Jr."/>
            <person name="Gilmour C.C."/>
            <person name="Elias D.A."/>
        </authorList>
    </citation>
    <scope>NUCLEOTIDE SEQUENCE [LARGE SCALE GENOMIC DNA]</scope>
    <source>
        <strain evidence="2 3">DSM 16529</strain>
    </source>
</reference>
<accession>S7T5S6</accession>
<dbReference type="STRING" id="1121439.dsat_0739"/>
<keyword evidence="1" id="KW-0472">Membrane</keyword>
<keyword evidence="3" id="KW-1185">Reference proteome</keyword>
<dbReference type="InterPro" id="IPR032333">
    <property type="entry name" value="DUF4857"/>
</dbReference>
<evidence type="ECO:0000313" key="2">
    <source>
        <dbReference type="EMBL" id="EPR32387.1"/>
    </source>
</evidence>
<dbReference type="eggNOG" id="ENOG502Z8VZ">
    <property type="taxonomic scope" value="Bacteria"/>
</dbReference>
<dbReference type="Pfam" id="PF16149">
    <property type="entry name" value="DUF4857"/>
    <property type="match status" value="1"/>
</dbReference>
<keyword evidence="1" id="KW-0812">Transmembrane</keyword>
<evidence type="ECO:0000313" key="3">
    <source>
        <dbReference type="Proteomes" id="UP000014975"/>
    </source>
</evidence>
<name>S7T5S6_9BACT</name>
<gene>
    <name evidence="2" type="ORF">dsat_0739</name>
</gene>